<comment type="caution">
    <text evidence="5">The sequence shown here is derived from an EMBL/GenBank/DDBJ whole genome shotgun (WGS) entry which is preliminary data.</text>
</comment>
<dbReference type="InterPro" id="IPR051242">
    <property type="entry name" value="WD-EF-hand_domain"/>
</dbReference>
<keyword evidence="6" id="KW-1185">Reference proteome</keyword>
<dbReference type="Proteomes" id="UP001558652">
    <property type="component" value="Unassembled WGS sequence"/>
</dbReference>
<gene>
    <name evidence="5" type="ORF">AAG570_011424</name>
</gene>
<dbReference type="InterPro" id="IPR036322">
    <property type="entry name" value="WD40_repeat_dom_sf"/>
</dbReference>
<proteinExistence type="predicted"/>
<sequence length="451" mass="50873">MNDRIILLDRLLITTLDQPVVCMYYRFFQNIERKSLLLCGDMGGSVKVFEFSSAEGGPFKQRLGENFSLVRYSDVILGSINGLEVWELRGLHKNWVKQVYCYKSAARLASCANHSGASLTIGYGPQDNHRIQFNVDKGISTFDIDEGYRHLVATGCANHEVRLWDTEAPGRALAVFTGHMTSIASVLLDSVENRTYSLSRDRVIRVWDNRTKECIQTFCEKLHDLGPPVPMVTLFNPDRRTWMIGAFHMALLKVGNVVDPNYSEGYTHSRPVTKALYNTLFKCLITVGMDSCIMTWQPLTGKRTYIIQNAHTRYVYGEKEAIGITAATYNSSKLFLMTGAMDGTVKMWNFNAGTCLRNMSIEENCCVTDIVWIPGRILAIGWNRHVTEWEDTTKIGNSKDWRSYHKEDILASVFCPPNTIATTSCAGELVFCRLETGQSFKRFNVAVPGVV</sequence>
<evidence type="ECO:0000256" key="1">
    <source>
        <dbReference type="ARBA" id="ARBA00014901"/>
    </source>
</evidence>
<dbReference type="PANTHER" id="PTHR44324">
    <property type="entry name" value="WD40 REPEAT DOMAIN 95"/>
    <property type="match status" value="1"/>
</dbReference>
<evidence type="ECO:0000313" key="5">
    <source>
        <dbReference type="EMBL" id="KAL1131812.1"/>
    </source>
</evidence>
<dbReference type="InterPro" id="IPR001680">
    <property type="entry name" value="WD40_rpt"/>
</dbReference>
<evidence type="ECO:0000256" key="2">
    <source>
        <dbReference type="ARBA" id="ARBA00022574"/>
    </source>
</evidence>
<dbReference type="EMBL" id="JBFDAA010000006">
    <property type="protein sequence ID" value="KAL1131812.1"/>
    <property type="molecule type" value="Genomic_DNA"/>
</dbReference>
<dbReference type="PROSITE" id="PS00678">
    <property type="entry name" value="WD_REPEATS_1"/>
    <property type="match status" value="1"/>
</dbReference>
<feature type="repeat" description="WD" evidence="4">
    <location>
        <begin position="324"/>
        <end position="358"/>
    </location>
</feature>
<dbReference type="Gene3D" id="2.130.10.10">
    <property type="entry name" value="YVTN repeat-like/Quinoprotein amine dehydrogenase"/>
    <property type="match status" value="2"/>
</dbReference>
<reference evidence="5 6" key="1">
    <citation type="submission" date="2024-07" db="EMBL/GenBank/DDBJ databases">
        <title>Chromosome-level genome assembly of the water stick insect Ranatra chinensis (Heteroptera: Nepidae).</title>
        <authorList>
            <person name="Liu X."/>
        </authorList>
    </citation>
    <scope>NUCLEOTIDE SEQUENCE [LARGE SCALE GENOMIC DNA]</scope>
    <source>
        <strain evidence="5">Cailab_2021Rc</strain>
        <tissue evidence="5">Muscle</tissue>
    </source>
</reference>
<evidence type="ECO:0000256" key="3">
    <source>
        <dbReference type="ARBA" id="ARBA00022737"/>
    </source>
</evidence>
<dbReference type="SUPFAM" id="SSF50978">
    <property type="entry name" value="WD40 repeat-like"/>
    <property type="match status" value="1"/>
</dbReference>
<keyword evidence="2 4" id="KW-0853">WD repeat</keyword>
<keyword evidence="3" id="KW-0677">Repeat</keyword>
<evidence type="ECO:0000313" key="6">
    <source>
        <dbReference type="Proteomes" id="UP001558652"/>
    </source>
</evidence>
<accession>A0ABD0YYT9</accession>
<feature type="repeat" description="WD" evidence="4">
    <location>
        <begin position="176"/>
        <end position="217"/>
    </location>
</feature>
<evidence type="ECO:0000256" key="4">
    <source>
        <dbReference type="PROSITE-ProRule" id="PRU00221"/>
    </source>
</evidence>
<dbReference type="InterPro" id="IPR015943">
    <property type="entry name" value="WD40/YVTN_repeat-like_dom_sf"/>
</dbReference>
<dbReference type="Pfam" id="PF00400">
    <property type="entry name" value="WD40"/>
    <property type="match status" value="2"/>
</dbReference>
<dbReference type="AlphaFoldDB" id="A0ABD0YYT9"/>
<dbReference type="PROSITE" id="PS50082">
    <property type="entry name" value="WD_REPEATS_2"/>
    <property type="match status" value="2"/>
</dbReference>
<dbReference type="InterPro" id="IPR019775">
    <property type="entry name" value="WD40_repeat_CS"/>
</dbReference>
<dbReference type="PANTHER" id="PTHR44324:SF6">
    <property type="entry name" value="EF-HAND CALCIUM BINDING DOMAIN 8"/>
    <property type="match status" value="1"/>
</dbReference>
<organism evidence="5 6">
    <name type="scientific">Ranatra chinensis</name>
    <dbReference type="NCBI Taxonomy" id="642074"/>
    <lineage>
        <taxon>Eukaryota</taxon>
        <taxon>Metazoa</taxon>
        <taxon>Ecdysozoa</taxon>
        <taxon>Arthropoda</taxon>
        <taxon>Hexapoda</taxon>
        <taxon>Insecta</taxon>
        <taxon>Pterygota</taxon>
        <taxon>Neoptera</taxon>
        <taxon>Paraneoptera</taxon>
        <taxon>Hemiptera</taxon>
        <taxon>Heteroptera</taxon>
        <taxon>Panheteroptera</taxon>
        <taxon>Nepomorpha</taxon>
        <taxon>Nepidae</taxon>
        <taxon>Ranatrinae</taxon>
        <taxon>Ranatra</taxon>
    </lineage>
</organism>
<dbReference type="PROSITE" id="PS50294">
    <property type="entry name" value="WD_REPEATS_REGION"/>
    <property type="match status" value="1"/>
</dbReference>
<protein>
    <recommendedName>
        <fullName evidence="1">WD repeat-containing protein on Y chromosome</fullName>
    </recommendedName>
</protein>
<name>A0ABD0YYT9_9HEMI</name>
<dbReference type="SMART" id="SM00320">
    <property type="entry name" value="WD40"/>
    <property type="match status" value="5"/>
</dbReference>